<dbReference type="InterPro" id="IPR000600">
    <property type="entry name" value="ROK"/>
</dbReference>
<accession>A0A0L8J0G5</accession>
<dbReference type="PANTHER" id="PTHR18964">
    <property type="entry name" value="ROK (REPRESSOR, ORF, KINASE) FAMILY"/>
    <property type="match status" value="1"/>
</dbReference>
<comment type="caution">
    <text evidence="2">The sequence shown here is derived from an EMBL/GenBank/DDBJ whole genome shotgun (WGS) entry which is preliminary data.</text>
</comment>
<organism evidence="2 3">
    <name type="scientific">Streptomyces viridochromogenes</name>
    <dbReference type="NCBI Taxonomy" id="1938"/>
    <lineage>
        <taxon>Bacteria</taxon>
        <taxon>Bacillati</taxon>
        <taxon>Actinomycetota</taxon>
        <taxon>Actinomycetes</taxon>
        <taxon>Kitasatosporales</taxon>
        <taxon>Streptomycetaceae</taxon>
        <taxon>Streptomyces</taxon>
    </lineage>
</organism>
<gene>
    <name evidence="2" type="ORF">ADK34_40485</name>
</gene>
<dbReference type="PATRIC" id="fig|1938.6.peg.8717"/>
<dbReference type="Proteomes" id="UP000037023">
    <property type="component" value="Unassembled WGS sequence"/>
</dbReference>
<reference evidence="2 3" key="1">
    <citation type="submission" date="2015-06" db="EMBL/GenBank/DDBJ databases">
        <authorList>
            <person name="Hoefler B.C."/>
            <person name="Straight P.D."/>
        </authorList>
    </citation>
    <scope>NUCLEOTIDE SEQUENCE [LARGE SCALE GENOMIC DNA]</scope>
    <source>
        <strain evidence="2 3">NRRL 3427</strain>
    </source>
</reference>
<evidence type="ECO:0000256" key="1">
    <source>
        <dbReference type="ARBA" id="ARBA00006479"/>
    </source>
</evidence>
<comment type="similarity">
    <text evidence="1">Belongs to the ROK (NagC/XylR) family.</text>
</comment>
<dbReference type="PANTHER" id="PTHR18964:SF149">
    <property type="entry name" value="BIFUNCTIONAL UDP-N-ACETYLGLUCOSAMINE 2-EPIMERASE_N-ACETYLMANNOSAMINE KINASE"/>
    <property type="match status" value="1"/>
</dbReference>
<sequence length="299" mass="30151">MHLGIDIGGTKVAFRTETSGTRGAASRDSVVRWRSSAGLPEDLDTLRAHVEELLARAARPLAGVGVAVPATLDAAGRVTAWPTRPSWVGLDLSEVLRDLFPGSEVSWADDGDLAAVAEAHAAGHSDLVYVGVGTGIGGGIVLGGRPVPGTRRGSCELGHLIVDRDGELCDCGRRGCVQAEASGPATLRRAAAARGAEVTFEELRAGYADGADWAVTAVEHSCAALAAALVGAGELVHPSATVVGGGFAAGIEGFVAEVARQAAMLARPGHPVAPVLPARLGGGSSLHGALLAARGLPNP</sequence>
<dbReference type="Gene3D" id="3.30.420.40">
    <property type="match status" value="2"/>
</dbReference>
<name>A0A0L8J0G5_STRVR</name>
<keyword evidence="2" id="KW-0808">Transferase</keyword>
<evidence type="ECO:0000313" key="3">
    <source>
        <dbReference type="Proteomes" id="UP000037023"/>
    </source>
</evidence>
<proteinExistence type="inferred from homology"/>
<dbReference type="OrthoDB" id="9795247at2"/>
<evidence type="ECO:0000313" key="2">
    <source>
        <dbReference type="EMBL" id="KOG07302.1"/>
    </source>
</evidence>
<protein>
    <submittedName>
        <fullName evidence="2">Kanamycin kinase</fullName>
    </submittedName>
</protein>
<dbReference type="SUPFAM" id="SSF53067">
    <property type="entry name" value="Actin-like ATPase domain"/>
    <property type="match status" value="1"/>
</dbReference>
<dbReference type="InterPro" id="IPR043129">
    <property type="entry name" value="ATPase_NBD"/>
</dbReference>
<dbReference type="Pfam" id="PF00480">
    <property type="entry name" value="ROK"/>
    <property type="match status" value="1"/>
</dbReference>
<dbReference type="EMBL" id="LGUP01000415">
    <property type="protein sequence ID" value="KOG07302.1"/>
    <property type="molecule type" value="Genomic_DNA"/>
</dbReference>
<dbReference type="GO" id="GO:0016301">
    <property type="term" value="F:kinase activity"/>
    <property type="evidence" value="ECO:0007669"/>
    <property type="project" value="UniProtKB-KW"/>
</dbReference>
<dbReference type="AlphaFoldDB" id="A0A0L8J0G5"/>
<keyword evidence="2" id="KW-0418">Kinase</keyword>